<dbReference type="EMBL" id="QGKW02001940">
    <property type="protein sequence ID" value="KAF2558282.1"/>
    <property type="molecule type" value="Genomic_DNA"/>
</dbReference>
<sequence>MFVRAERTEVFPGPTTLRDTTVFLSSRRSHRHQPRRIRSSDEAARSVQSFASARVTATRSRRESSPPLSSPSSAAGSSPDSRRTAARPPLRRRWTAMTRRGVCTRPRDLWGTKTFVLGSVFERSRGTETSPEPGSNRMYNSANRRTNQDMCSVKMAYLRKQEEFCNEKFFHAFYTKLGVNPNWKHLQRYSDAEDTNFTNRRFYSLSICEYPSLEDVSSPMKKRSDPKKLMEFNMDLLSFQKAKNEEKSPRKYGVMAQFPKPVKPVLQLPNLESHRFNLSQTKQWRPGEVYKHLRSISSDSGGVEEFLPCTKAHMIRRIYLWPHLPYLEPLAIKLQQLFSYQLKHDLSTFQTVKKVLRKLSYPLKPSRLDWIKRNSKSDIFTVYPSGLHPYR</sequence>
<feature type="region of interest" description="Disordered" evidence="1">
    <location>
        <begin position="25"/>
        <end position="95"/>
    </location>
</feature>
<dbReference type="Proteomes" id="UP000712281">
    <property type="component" value="Unassembled WGS sequence"/>
</dbReference>
<gene>
    <name evidence="2" type="ORF">F2Q68_00015816</name>
</gene>
<feature type="compositionally biased region" description="Basic residues" evidence="1">
    <location>
        <begin position="27"/>
        <end position="37"/>
    </location>
</feature>
<comment type="caution">
    <text evidence="2">The sequence shown here is derived from an EMBL/GenBank/DDBJ whole genome shotgun (WGS) entry which is preliminary data.</text>
</comment>
<dbReference type="AlphaFoldDB" id="A0A8S9HP38"/>
<proteinExistence type="predicted"/>
<name>A0A8S9HP38_BRACR</name>
<accession>A0A8S9HP38</accession>
<evidence type="ECO:0000256" key="1">
    <source>
        <dbReference type="SAM" id="MobiDB-lite"/>
    </source>
</evidence>
<evidence type="ECO:0000313" key="3">
    <source>
        <dbReference type="Proteomes" id="UP000712281"/>
    </source>
</evidence>
<evidence type="ECO:0000313" key="2">
    <source>
        <dbReference type="EMBL" id="KAF2558282.1"/>
    </source>
</evidence>
<feature type="compositionally biased region" description="Low complexity" evidence="1">
    <location>
        <begin position="65"/>
        <end position="79"/>
    </location>
</feature>
<protein>
    <submittedName>
        <fullName evidence="2">Uncharacterized protein</fullName>
    </submittedName>
</protein>
<organism evidence="2 3">
    <name type="scientific">Brassica cretica</name>
    <name type="common">Mustard</name>
    <dbReference type="NCBI Taxonomy" id="69181"/>
    <lineage>
        <taxon>Eukaryota</taxon>
        <taxon>Viridiplantae</taxon>
        <taxon>Streptophyta</taxon>
        <taxon>Embryophyta</taxon>
        <taxon>Tracheophyta</taxon>
        <taxon>Spermatophyta</taxon>
        <taxon>Magnoliopsida</taxon>
        <taxon>eudicotyledons</taxon>
        <taxon>Gunneridae</taxon>
        <taxon>Pentapetalae</taxon>
        <taxon>rosids</taxon>
        <taxon>malvids</taxon>
        <taxon>Brassicales</taxon>
        <taxon>Brassicaceae</taxon>
        <taxon>Brassiceae</taxon>
        <taxon>Brassica</taxon>
    </lineage>
</organism>
<reference evidence="2" key="1">
    <citation type="submission" date="2019-12" db="EMBL/GenBank/DDBJ databases">
        <title>Genome sequencing and annotation of Brassica cretica.</title>
        <authorList>
            <person name="Studholme D.J."/>
            <person name="Sarris P.F."/>
        </authorList>
    </citation>
    <scope>NUCLEOTIDE SEQUENCE</scope>
    <source>
        <strain evidence="2">PFS-001/15</strain>
        <tissue evidence="2">Leaf</tissue>
    </source>
</reference>